<feature type="domain" description="DHHA1" evidence="3">
    <location>
        <begin position="286"/>
        <end position="370"/>
    </location>
</feature>
<dbReference type="Gene3D" id="3.90.1640.10">
    <property type="entry name" value="inorganic pyrophosphatase (n-terminal core)"/>
    <property type="match status" value="1"/>
</dbReference>
<dbReference type="Pfam" id="PF01368">
    <property type="entry name" value="DHH"/>
    <property type="match status" value="1"/>
</dbReference>
<evidence type="ECO:0008006" key="6">
    <source>
        <dbReference type="Google" id="ProtNLM"/>
    </source>
</evidence>
<keyword evidence="1" id="KW-1133">Transmembrane helix</keyword>
<dbReference type="SUPFAM" id="SSF64182">
    <property type="entry name" value="DHH phosphoesterases"/>
    <property type="match status" value="1"/>
</dbReference>
<keyword evidence="1" id="KW-0812">Transmembrane</keyword>
<dbReference type="AlphaFoldDB" id="A0A830GHY4"/>
<dbReference type="Pfam" id="PF02272">
    <property type="entry name" value="DHHA1"/>
    <property type="match status" value="1"/>
</dbReference>
<evidence type="ECO:0000313" key="4">
    <source>
        <dbReference type="EMBL" id="GGN85320.1"/>
    </source>
</evidence>
<dbReference type="InterPro" id="IPR003156">
    <property type="entry name" value="DHHA1_dom"/>
</dbReference>
<evidence type="ECO:0000259" key="3">
    <source>
        <dbReference type="Pfam" id="PF02272"/>
    </source>
</evidence>
<name>A0A830GHY4_9EURY</name>
<accession>A0A830GHY4</accession>
<proteinExistence type="predicted"/>
<dbReference type="InterPro" id="IPR001667">
    <property type="entry name" value="DDH_dom"/>
</dbReference>
<evidence type="ECO:0000313" key="5">
    <source>
        <dbReference type="Proteomes" id="UP000605784"/>
    </source>
</evidence>
<dbReference type="InterPro" id="IPR051319">
    <property type="entry name" value="Oligoribo/pAp-PDE_c-di-AMP_PDE"/>
</dbReference>
<dbReference type="InterPro" id="IPR038763">
    <property type="entry name" value="DHH_sf"/>
</dbReference>
<dbReference type="EMBL" id="BMOU01000001">
    <property type="protein sequence ID" value="GGN85320.1"/>
    <property type="molecule type" value="Genomic_DNA"/>
</dbReference>
<feature type="transmembrane region" description="Helical" evidence="1">
    <location>
        <begin position="26"/>
        <end position="48"/>
    </location>
</feature>
<dbReference type="PANTHER" id="PTHR47618:SF1">
    <property type="entry name" value="BIFUNCTIONAL OLIGORIBONUCLEASE AND PAP PHOSPHATASE NRNA"/>
    <property type="match status" value="1"/>
</dbReference>
<dbReference type="Proteomes" id="UP000605784">
    <property type="component" value="Unassembled WGS sequence"/>
</dbReference>
<reference evidence="4" key="1">
    <citation type="journal article" date="2014" name="Int. J. Syst. Evol. Microbiol.">
        <title>Complete genome sequence of Corynebacterium casei LMG S-19264T (=DSM 44701T), isolated from a smear-ripened cheese.</title>
        <authorList>
            <consortium name="US DOE Joint Genome Institute (JGI-PGF)"/>
            <person name="Walter F."/>
            <person name="Albersmeier A."/>
            <person name="Kalinowski J."/>
            <person name="Ruckert C."/>
        </authorList>
    </citation>
    <scope>NUCLEOTIDE SEQUENCE</scope>
    <source>
        <strain evidence="4">JCM 17820</strain>
    </source>
</reference>
<gene>
    <name evidence="4" type="ORF">GCM10009030_01640</name>
</gene>
<dbReference type="RefSeq" id="WP_188993658.1">
    <property type="nucleotide sequence ID" value="NZ_BMOU01000001.1"/>
</dbReference>
<organism evidence="4 5">
    <name type="scientific">Haloarcula pellucida</name>
    <dbReference type="NCBI Taxonomy" id="1427151"/>
    <lineage>
        <taxon>Archaea</taxon>
        <taxon>Methanobacteriati</taxon>
        <taxon>Methanobacteriota</taxon>
        <taxon>Stenosarchaea group</taxon>
        <taxon>Halobacteria</taxon>
        <taxon>Halobacteriales</taxon>
        <taxon>Haloarculaceae</taxon>
        <taxon>Haloarcula</taxon>
    </lineage>
</organism>
<feature type="domain" description="DDH" evidence="2">
    <location>
        <begin position="66"/>
        <end position="190"/>
    </location>
</feature>
<dbReference type="GO" id="GO:0003676">
    <property type="term" value="F:nucleic acid binding"/>
    <property type="evidence" value="ECO:0007669"/>
    <property type="project" value="InterPro"/>
</dbReference>
<reference evidence="4" key="2">
    <citation type="submission" date="2020-09" db="EMBL/GenBank/DDBJ databases">
        <authorList>
            <person name="Sun Q."/>
            <person name="Ohkuma M."/>
        </authorList>
    </citation>
    <scope>NUCLEOTIDE SEQUENCE</scope>
    <source>
        <strain evidence="4">JCM 17820</strain>
    </source>
</reference>
<comment type="caution">
    <text evidence="4">The sequence shown here is derived from an EMBL/GenBank/DDBJ whole genome shotgun (WGS) entry which is preliminary data.</text>
</comment>
<keyword evidence="1" id="KW-0472">Membrane</keyword>
<keyword evidence="5" id="KW-1185">Reference proteome</keyword>
<evidence type="ECO:0000259" key="2">
    <source>
        <dbReference type="Pfam" id="PF01368"/>
    </source>
</evidence>
<protein>
    <recommendedName>
        <fullName evidence="6">NanoRNase/pAp phosphatase, hydrolyzes c-di-AMP and oligoRNAs</fullName>
    </recommendedName>
</protein>
<sequence length="399" mass="42381">MSQVAAGDLATQAERVTAYAIENPTIVVAALLALLVVSGLAVAVYRYLTRTPADRLMSVLGRYDEVAVLMHPNPDPDAMSSALAVSQLASAVDTETTLCYPGEIRRPENRAFETVLDLDFERIETAGDIAADHVVLVDHNEARGFPGASDIDPVAVVDHHPGGGTGRQFTDVRTHTGACATIFAEYFQARDWGFYDVDTALTDGGVETAEVPEDALPSHVATGLIYGIQSDTRSLTNGCSSDDFAAAAYLYEGIDPDLLNRIANPQIDAEVLDVKARAITERVVDPPFAYSDVGEVSNTDAIPQAADELETLEGISAVVVVGESDGTLRIAGRSRDDRVHIGRAIESVVESIPMGEGGGHARMGGGQIPVEYMAGIGPSDGITRDDLREHVFDAMAGER</sequence>
<dbReference type="PANTHER" id="PTHR47618">
    <property type="entry name" value="BIFUNCTIONAL OLIGORIBONUCLEASE AND PAP PHOSPHATASE NRNA"/>
    <property type="match status" value="1"/>
</dbReference>
<evidence type="ECO:0000256" key="1">
    <source>
        <dbReference type="SAM" id="Phobius"/>
    </source>
</evidence>